<organism evidence="1 2">
    <name type="scientific">Arcticibacter tournemirensis</name>
    <dbReference type="NCBI Taxonomy" id="699437"/>
    <lineage>
        <taxon>Bacteria</taxon>
        <taxon>Pseudomonadati</taxon>
        <taxon>Bacteroidota</taxon>
        <taxon>Sphingobacteriia</taxon>
        <taxon>Sphingobacteriales</taxon>
        <taxon>Sphingobacteriaceae</taxon>
        <taxon>Arcticibacter</taxon>
    </lineage>
</organism>
<accession>A0A4Q0M4F2</accession>
<comment type="caution">
    <text evidence="1">The sequence shown here is derived from an EMBL/GenBank/DDBJ whole genome shotgun (WGS) entry which is preliminary data.</text>
</comment>
<dbReference type="EMBL" id="RXOC01000015">
    <property type="protein sequence ID" value="RXF67774.1"/>
    <property type="molecule type" value="Genomic_DNA"/>
</dbReference>
<gene>
    <name evidence="1" type="ORF">EKH83_18295</name>
</gene>
<protein>
    <recommendedName>
        <fullName evidence="3">DUF4374 domain-containing protein</fullName>
    </recommendedName>
</protein>
<dbReference type="RefSeq" id="WP_128770907.1">
    <property type="nucleotide sequence ID" value="NZ_RXOC01000015.1"/>
</dbReference>
<reference evidence="1 2" key="1">
    <citation type="submission" date="2018-12" db="EMBL/GenBank/DDBJ databases">
        <title>The Draft Genome Sequence of the Soil Bacterium Pedobacter tournemirensis R1.</title>
        <authorList>
            <person name="He J."/>
        </authorList>
    </citation>
    <scope>NUCLEOTIDE SEQUENCE [LARGE SCALE GENOMIC DNA]</scope>
    <source>
        <strain evidence="1 2">R1</strain>
    </source>
</reference>
<evidence type="ECO:0008006" key="3">
    <source>
        <dbReference type="Google" id="ProtNLM"/>
    </source>
</evidence>
<dbReference type="AlphaFoldDB" id="A0A4Q0M4F2"/>
<sequence>MKKVYTIIIAAVMVSAGCKKNNNNEPSKQEELEPVNDPLLFGLTRVGDNYVPTEWQGKRRDTSIVSYKHKNLVVTGFYERSITTPNGVGKGIEYYGNEVTDGKGSRLCQFLEKSTPFSESAGRKLDPSYIEWSQGCTSYNGYTYIIAIGRMPGQRVNSYYYKIDGQTRKITSHPLAPTPNGNGYAWHCGTSKGLIVSKSLSPDTKKTFLEVFREDNWIQDYKLEVPGHIYIDVENLFAKDDNHLIAIVACKRAGTPITGLFYFTINLTDHTVKLYQAEMPEANFHINKGAYVNNTVYLPYYENGSNKCAYVTLKLDPNTGKLVTNKFDLPTKAGVPYGSATLIGTEGNNVYVAGEQGGLACYWRNDKLIDIENKETTSSVITAISVYD</sequence>
<proteinExistence type="predicted"/>
<dbReference type="PROSITE" id="PS51257">
    <property type="entry name" value="PROKAR_LIPOPROTEIN"/>
    <property type="match status" value="1"/>
</dbReference>
<evidence type="ECO:0000313" key="1">
    <source>
        <dbReference type="EMBL" id="RXF67774.1"/>
    </source>
</evidence>
<name>A0A4Q0M4F2_9SPHI</name>
<evidence type="ECO:0000313" key="2">
    <source>
        <dbReference type="Proteomes" id="UP000290848"/>
    </source>
</evidence>
<dbReference type="Proteomes" id="UP000290848">
    <property type="component" value="Unassembled WGS sequence"/>
</dbReference>